<reference evidence="2" key="1">
    <citation type="journal article" date="2019" name="Microbiol. Resour. Announc.">
        <title>Draft Genomic Sequences of Streptomyces misionensis and Streptomyces albidoflavus, bacteria applied for phytopathogen biocontrol.</title>
        <authorList>
            <person name="Pylro V."/>
            <person name="Dias A."/>
            <person name="Andreote F."/>
            <person name="Varani A."/>
            <person name="Andreote C."/>
            <person name="Bernardo E."/>
            <person name="Martins T."/>
        </authorList>
    </citation>
    <scope>NUCLEOTIDE SEQUENCE [LARGE SCALE GENOMIC DNA]</scope>
    <source>
        <strain evidence="2">77</strain>
    </source>
</reference>
<proteinExistence type="predicted"/>
<accession>A0ABY3GUK1</accession>
<evidence type="ECO:0000313" key="1">
    <source>
        <dbReference type="EMBL" id="TWV21421.1"/>
    </source>
</evidence>
<protein>
    <recommendedName>
        <fullName evidence="3">Secreted protein</fullName>
    </recommendedName>
</protein>
<comment type="caution">
    <text evidence="1">The sequence shown here is derived from an EMBL/GenBank/DDBJ whole genome shotgun (WGS) entry which is preliminary data.</text>
</comment>
<keyword evidence="2" id="KW-1185">Reference proteome</keyword>
<dbReference type="RefSeq" id="WP_146582568.1">
    <property type="nucleotide sequence ID" value="NZ_VOGX01000038.1"/>
</dbReference>
<name>A0ABY3GUK1_9ACTN</name>
<dbReference type="EMBL" id="VOGX01000038">
    <property type="protein sequence ID" value="TWV21421.1"/>
    <property type="molecule type" value="Genomic_DNA"/>
</dbReference>
<evidence type="ECO:0000313" key="2">
    <source>
        <dbReference type="Proteomes" id="UP000318052"/>
    </source>
</evidence>
<evidence type="ECO:0008006" key="3">
    <source>
        <dbReference type="Google" id="ProtNLM"/>
    </source>
</evidence>
<organism evidence="1 2">
    <name type="scientific">Streptomyces albidoflavus</name>
    <dbReference type="NCBI Taxonomy" id="1886"/>
    <lineage>
        <taxon>Bacteria</taxon>
        <taxon>Bacillati</taxon>
        <taxon>Actinomycetota</taxon>
        <taxon>Actinomycetes</taxon>
        <taxon>Kitasatosporales</taxon>
        <taxon>Streptomycetaceae</taxon>
        <taxon>Streptomyces</taxon>
        <taxon>Streptomyces albidoflavus group</taxon>
    </lineage>
</organism>
<dbReference type="Proteomes" id="UP000318052">
    <property type="component" value="Unassembled WGS sequence"/>
</dbReference>
<sequence length="121" mass="13281">MSGSPAWAAGKNAYVDTADIFGIFHGEAWFYHNGDTVKAHDLAKDGKRVVLRTWAYDPPAPGHMPPDSQIEKRRLDVTGGTGSYGTANYNFPEGWRVRIQICLQDGYDGTPTQCEISYGVA</sequence>
<gene>
    <name evidence="1" type="ORF">FRZ02_22785</name>
</gene>